<feature type="region of interest" description="Disordered" evidence="1">
    <location>
        <begin position="723"/>
        <end position="764"/>
    </location>
</feature>
<feature type="compositionally biased region" description="Low complexity" evidence="1">
    <location>
        <begin position="395"/>
        <end position="404"/>
    </location>
</feature>
<gene>
    <name evidence="3" type="ORF">R3P38DRAFT_2777443</name>
</gene>
<sequence length="829" mass="89274">MNDNPVDGQDIPQQRLGRGSGGQNEGRQRAFDMASTTHTRRTGPVDASAVDLPANNMAPSMQTREAQNVRNDWVEKLIKFTTHTQDLFQNSALQAQAPHLQNPEYPQYFDPPPPGGISRRVYTLPPGANLHQGSPTHQNMTMHGSPTQAYSNQTLLAQNHPSATSQNSQLYIPQGAFHQAGQHASGNAHNMGSYSQPYFHTAPQASRVYQMGAPQPYGQVGYSPADTSTSVPNFTDAQHVLSTFSEAELALMVLAHLQATGAGGGGVGEGAGGRGGEGAGGGAGEGGWPGGVDFFKNRNGAYEYGSQYGSVNNPAHGTGYYNYSEQNTASVGTGRSVSHRGSANSSSSTGFTNASPSDVLHEYWTNTRRPMPPKINNAITMDNSKLLTFEGSDGGSSYASGSSRVSKKKRNARNTNPNPPTRGRHQRGHTEEEKNLIQLAIKIYRPYLLAENPYSIKTLNDSAADGCLVEARGVNVQHPLIRPTMIDAVTVSENNVRGGVKKTARSNLVKHFGLYPPPRTDGNGITIPYTKEEVITYCRAQVAYFLAEGEHRYMHSTDRQYTPEDPPAPHEQFVNRHLKFVTRRHFYGYLEEESVFPRAGSIASESRAHFNGRVPLQSIAFAGVMIRHALREYADGGPTDIDLNKVDEAETYHMLFAALQDFMKTDYRDAYSQKLRDWASPLAVTVPPIGSFPALATGSQLVPAPPHGIHVVPAPAPGLQLAPAPGPNILAPASAPGIQSAPAPGPGNQQDLPPHAALNTGVVEPGFGVPPASAQWDASGFGVPPPSAQWDANGRVKKKQRIAMAVEQRIAMVKQRIAMAVEQRIMVAA</sequence>
<keyword evidence="4" id="KW-1185">Reference proteome</keyword>
<feature type="region of interest" description="Disordered" evidence="1">
    <location>
        <begin position="266"/>
        <end position="285"/>
    </location>
</feature>
<evidence type="ECO:0000313" key="3">
    <source>
        <dbReference type="EMBL" id="KAK7026597.1"/>
    </source>
</evidence>
<accession>A0AAW0BII9</accession>
<proteinExistence type="predicted"/>
<organism evidence="3 4">
    <name type="scientific">Favolaschia claudopus</name>
    <dbReference type="NCBI Taxonomy" id="2862362"/>
    <lineage>
        <taxon>Eukaryota</taxon>
        <taxon>Fungi</taxon>
        <taxon>Dikarya</taxon>
        <taxon>Basidiomycota</taxon>
        <taxon>Agaricomycotina</taxon>
        <taxon>Agaricomycetes</taxon>
        <taxon>Agaricomycetidae</taxon>
        <taxon>Agaricales</taxon>
        <taxon>Marasmiineae</taxon>
        <taxon>Mycenaceae</taxon>
        <taxon>Favolaschia</taxon>
    </lineage>
</organism>
<dbReference type="EMBL" id="JAWWNJ010000031">
    <property type="protein sequence ID" value="KAK7026597.1"/>
    <property type="molecule type" value="Genomic_DNA"/>
</dbReference>
<name>A0AAW0BII9_9AGAR</name>
<dbReference type="InterPro" id="IPR045341">
    <property type="entry name" value="DUF6532"/>
</dbReference>
<protein>
    <recommendedName>
        <fullName evidence="2">DUF6532 domain-containing protein</fullName>
    </recommendedName>
</protein>
<feature type="region of interest" description="Disordered" evidence="1">
    <location>
        <begin position="1"/>
        <end position="51"/>
    </location>
</feature>
<dbReference type="AlphaFoldDB" id="A0AAW0BII9"/>
<evidence type="ECO:0000259" key="2">
    <source>
        <dbReference type="Pfam" id="PF20149"/>
    </source>
</evidence>
<dbReference type="Proteomes" id="UP001362999">
    <property type="component" value="Unassembled WGS sequence"/>
</dbReference>
<feature type="region of interest" description="Disordered" evidence="1">
    <location>
        <begin position="391"/>
        <end position="431"/>
    </location>
</feature>
<reference evidence="3 4" key="1">
    <citation type="journal article" date="2024" name="J Genomics">
        <title>Draft genome sequencing and assembly of Favolaschia claudopus CIRM-BRFM 2984 isolated from oak limbs.</title>
        <authorList>
            <person name="Navarro D."/>
            <person name="Drula E."/>
            <person name="Chaduli D."/>
            <person name="Cazenave R."/>
            <person name="Ahrendt S."/>
            <person name="Wang J."/>
            <person name="Lipzen A."/>
            <person name="Daum C."/>
            <person name="Barry K."/>
            <person name="Grigoriev I.V."/>
            <person name="Favel A."/>
            <person name="Rosso M.N."/>
            <person name="Martin F."/>
        </authorList>
    </citation>
    <scope>NUCLEOTIDE SEQUENCE [LARGE SCALE GENOMIC DNA]</scope>
    <source>
        <strain evidence="3 4">CIRM-BRFM 2984</strain>
    </source>
</reference>
<feature type="domain" description="DUF6532" evidence="2">
    <location>
        <begin position="440"/>
        <end position="662"/>
    </location>
</feature>
<comment type="caution">
    <text evidence="3">The sequence shown here is derived from an EMBL/GenBank/DDBJ whole genome shotgun (WGS) entry which is preliminary data.</text>
</comment>
<feature type="region of interest" description="Disordered" evidence="1">
    <location>
        <begin position="330"/>
        <end position="357"/>
    </location>
</feature>
<feature type="compositionally biased region" description="Polar residues" evidence="1">
    <location>
        <begin position="330"/>
        <end position="356"/>
    </location>
</feature>
<evidence type="ECO:0000256" key="1">
    <source>
        <dbReference type="SAM" id="MobiDB-lite"/>
    </source>
</evidence>
<dbReference type="Pfam" id="PF20149">
    <property type="entry name" value="DUF6532"/>
    <property type="match status" value="1"/>
</dbReference>
<evidence type="ECO:0000313" key="4">
    <source>
        <dbReference type="Proteomes" id="UP001362999"/>
    </source>
</evidence>